<proteinExistence type="predicted"/>
<dbReference type="Proteomes" id="UP000291124">
    <property type="component" value="Chromosome"/>
</dbReference>
<dbReference type="EMBL" id="CP037933">
    <property type="protein sequence ID" value="QBN20439.1"/>
    <property type="molecule type" value="Genomic_DNA"/>
</dbReference>
<sequence length="148" mass="17253">MITISTIRKAFALHQFNTLTLVNNGVILNSGKKSEKEILYSELDKIYIKRNNLNPIIELMLISLPFLLIYIVLQYAPFEMLIIASFFSIFPVFIAVHNYKWYVLKLRLKDGTTHCKRVSLHLKSESVSIMDKVYCEHLHYQANRLMSA</sequence>
<name>A0A4P6YBJ4_9FLAO</name>
<dbReference type="OrthoDB" id="1351461at2"/>
<feature type="transmembrane region" description="Helical" evidence="1">
    <location>
        <begin position="81"/>
        <end position="99"/>
    </location>
</feature>
<protein>
    <submittedName>
        <fullName evidence="2">Uncharacterized protein</fullName>
    </submittedName>
</protein>
<dbReference type="AlphaFoldDB" id="A0A4P6YBJ4"/>
<organism evidence="2 3">
    <name type="scientific">Flavobacterium nackdongense</name>
    <dbReference type="NCBI Taxonomy" id="2547394"/>
    <lineage>
        <taxon>Bacteria</taxon>
        <taxon>Pseudomonadati</taxon>
        <taxon>Bacteroidota</taxon>
        <taxon>Flavobacteriia</taxon>
        <taxon>Flavobacteriales</taxon>
        <taxon>Flavobacteriaceae</taxon>
        <taxon>Flavobacterium</taxon>
    </lineage>
</organism>
<evidence type="ECO:0000313" key="2">
    <source>
        <dbReference type="EMBL" id="QBN20439.1"/>
    </source>
</evidence>
<gene>
    <name evidence="2" type="ORF">E1750_17125</name>
</gene>
<dbReference type="KEGG" id="fnk:E1750_17125"/>
<reference evidence="3" key="1">
    <citation type="submission" date="2019-03" db="EMBL/GenBank/DDBJ databases">
        <title>Flavobacterium sp.</title>
        <authorList>
            <person name="Kim H."/>
        </authorList>
    </citation>
    <scope>NUCLEOTIDE SEQUENCE [LARGE SCALE GENOMIC DNA]</scope>
    <source>
        <strain evidence="3">GS13</strain>
    </source>
</reference>
<evidence type="ECO:0000256" key="1">
    <source>
        <dbReference type="SAM" id="Phobius"/>
    </source>
</evidence>
<keyword evidence="3" id="KW-1185">Reference proteome</keyword>
<keyword evidence="1" id="KW-0472">Membrane</keyword>
<keyword evidence="1" id="KW-1133">Transmembrane helix</keyword>
<dbReference type="RefSeq" id="WP_133277939.1">
    <property type="nucleotide sequence ID" value="NZ_CP037933.1"/>
</dbReference>
<feature type="transmembrane region" description="Helical" evidence="1">
    <location>
        <begin position="56"/>
        <end position="75"/>
    </location>
</feature>
<accession>A0A4P6YBJ4</accession>
<keyword evidence="1" id="KW-0812">Transmembrane</keyword>
<evidence type="ECO:0000313" key="3">
    <source>
        <dbReference type="Proteomes" id="UP000291124"/>
    </source>
</evidence>